<accession>A0AAV1WUM1</accession>
<comment type="similarity">
    <text evidence="3">Belongs to the amino acid/polyamine transporter 2 family. Amino acid/auxin permease (AAAP) (TC 2.A.18.1) subfamily.</text>
</comment>
<dbReference type="GO" id="GO:0012505">
    <property type="term" value="C:endomembrane system"/>
    <property type="evidence" value="ECO:0007669"/>
    <property type="project" value="UniProtKB-SubCell"/>
</dbReference>
<dbReference type="Pfam" id="PF01490">
    <property type="entry name" value="Aa_trans"/>
    <property type="match status" value="1"/>
</dbReference>
<evidence type="ECO:0000256" key="2">
    <source>
        <dbReference type="ARBA" id="ARBA00004236"/>
    </source>
</evidence>
<evidence type="ECO:0000256" key="1">
    <source>
        <dbReference type="ARBA" id="ARBA00004127"/>
    </source>
</evidence>
<keyword evidence="4" id="KW-0813">Transport</keyword>
<feature type="transmembrane region" description="Helical" evidence="13">
    <location>
        <begin position="291"/>
        <end position="311"/>
    </location>
</feature>
<protein>
    <recommendedName>
        <fullName evidence="14">Amino acid transporter transmembrane domain-containing protein</fullName>
    </recommendedName>
</protein>
<feature type="transmembrane region" description="Helical" evidence="13">
    <location>
        <begin position="250"/>
        <end position="271"/>
    </location>
</feature>
<evidence type="ECO:0000256" key="8">
    <source>
        <dbReference type="ARBA" id="ARBA00022970"/>
    </source>
</evidence>
<keyword evidence="8" id="KW-0029">Amino-acid transport</keyword>
<keyword evidence="5" id="KW-1003">Cell membrane</keyword>
<feature type="transmembrane region" description="Helical" evidence="13">
    <location>
        <begin position="142"/>
        <end position="159"/>
    </location>
</feature>
<feature type="transmembrane region" description="Helical" evidence="13">
    <location>
        <begin position="171"/>
        <end position="192"/>
    </location>
</feature>
<keyword evidence="10 13" id="KW-0472">Membrane</keyword>
<evidence type="ECO:0000256" key="5">
    <source>
        <dbReference type="ARBA" id="ARBA00022475"/>
    </source>
</evidence>
<evidence type="ECO:0000256" key="10">
    <source>
        <dbReference type="ARBA" id="ARBA00023136"/>
    </source>
</evidence>
<comment type="function">
    <text evidence="12">Carrier protein involved in proton-driven auxin influx. Mediates the formation of auxin gradient from developing leaves (site of auxin biosynthesis) to tips by contributing to the loading of auxin in vascular tissues and facilitating acropetal (base to tip) auxin transport within inner tissues of the root apex, and basipetal (tip to base) auxin transport within outer tissues of the root apex. May be involved in lateral roots and nodules formation.</text>
</comment>
<keyword evidence="11" id="KW-0927">Auxin signaling pathway</keyword>
<evidence type="ECO:0000256" key="9">
    <source>
        <dbReference type="ARBA" id="ARBA00022989"/>
    </source>
</evidence>
<feature type="transmembrane region" description="Helical" evidence="13">
    <location>
        <begin position="90"/>
        <end position="122"/>
    </location>
</feature>
<feature type="transmembrane region" description="Helical" evidence="13">
    <location>
        <begin position="370"/>
        <end position="388"/>
    </location>
</feature>
<feature type="transmembrane region" description="Helical" evidence="13">
    <location>
        <begin position="49"/>
        <end position="69"/>
    </location>
</feature>
<evidence type="ECO:0000256" key="6">
    <source>
        <dbReference type="ARBA" id="ARBA00022692"/>
    </source>
</evidence>
<keyword evidence="16" id="KW-1185">Reference proteome</keyword>
<feature type="domain" description="Amino acid transporter transmembrane" evidence="14">
    <location>
        <begin position="18"/>
        <end position="426"/>
    </location>
</feature>
<feature type="transmembrane region" description="Helical" evidence="13">
    <location>
        <begin position="212"/>
        <end position="230"/>
    </location>
</feature>
<dbReference type="EMBL" id="CAXHTB010000009">
    <property type="protein sequence ID" value="CAL0312593.1"/>
    <property type="molecule type" value="Genomic_DNA"/>
</dbReference>
<evidence type="ECO:0000256" key="13">
    <source>
        <dbReference type="SAM" id="Phobius"/>
    </source>
</evidence>
<keyword evidence="9 13" id="KW-1133">Transmembrane helix</keyword>
<reference evidence="15 16" key="1">
    <citation type="submission" date="2024-03" db="EMBL/GenBank/DDBJ databases">
        <authorList>
            <person name="Martinez-Hernandez J."/>
        </authorList>
    </citation>
    <scope>NUCLEOTIDE SEQUENCE [LARGE SCALE GENOMIC DNA]</scope>
</reference>
<keyword evidence="6 13" id="KW-0812">Transmembrane</keyword>
<evidence type="ECO:0000256" key="4">
    <source>
        <dbReference type="ARBA" id="ARBA00022448"/>
    </source>
</evidence>
<feature type="transmembrane region" description="Helical" evidence="13">
    <location>
        <begin position="400"/>
        <end position="423"/>
    </location>
</feature>
<proteinExistence type="inferred from homology"/>
<feature type="transmembrane region" description="Helical" evidence="13">
    <location>
        <begin position="344"/>
        <end position="364"/>
    </location>
</feature>
<comment type="caution">
    <text evidence="15">The sequence shown here is derived from an EMBL/GenBank/DDBJ whole genome shotgun (WGS) entry which is preliminary data.</text>
</comment>
<dbReference type="PANTHER" id="PTHR48017">
    <property type="entry name" value="OS05G0424000 PROTEIN-RELATED"/>
    <property type="match status" value="1"/>
</dbReference>
<organism evidence="15 16">
    <name type="scientific">Lupinus luteus</name>
    <name type="common">European yellow lupine</name>
    <dbReference type="NCBI Taxonomy" id="3873"/>
    <lineage>
        <taxon>Eukaryota</taxon>
        <taxon>Viridiplantae</taxon>
        <taxon>Streptophyta</taxon>
        <taxon>Embryophyta</taxon>
        <taxon>Tracheophyta</taxon>
        <taxon>Spermatophyta</taxon>
        <taxon>Magnoliopsida</taxon>
        <taxon>eudicotyledons</taxon>
        <taxon>Gunneridae</taxon>
        <taxon>Pentapetalae</taxon>
        <taxon>rosids</taxon>
        <taxon>fabids</taxon>
        <taxon>Fabales</taxon>
        <taxon>Fabaceae</taxon>
        <taxon>Papilionoideae</taxon>
        <taxon>50 kb inversion clade</taxon>
        <taxon>genistoids sensu lato</taxon>
        <taxon>core genistoids</taxon>
        <taxon>Genisteae</taxon>
        <taxon>Lupinus</taxon>
    </lineage>
</organism>
<name>A0AAV1WUM1_LUPLU</name>
<evidence type="ECO:0000256" key="7">
    <source>
        <dbReference type="ARBA" id="ARBA00022847"/>
    </source>
</evidence>
<evidence type="ECO:0000256" key="3">
    <source>
        <dbReference type="ARBA" id="ARBA00005590"/>
    </source>
</evidence>
<dbReference type="AlphaFoldDB" id="A0AAV1WUM1"/>
<dbReference type="GO" id="GO:0005886">
    <property type="term" value="C:plasma membrane"/>
    <property type="evidence" value="ECO:0007669"/>
    <property type="project" value="UniProtKB-SubCell"/>
</dbReference>
<evidence type="ECO:0000256" key="11">
    <source>
        <dbReference type="ARBA" id="ARBA00023294"/>
    </source>
</evidence>
<dbReference type="GO" id="GO:0009734">
    <property type="term" value="P:auxin-activated signaling pathway"/>
    <property type="evidence" value="ECO:0007669"/>
    <property type="project" value="UniProtKB-KW"/>
</dbReference>
<sequence>MAEPLKEDAGTVFVLESKGKWWHAGFHLTTAIVGPTILTLPFAFRGLGWVLGFFCLTAMGVVTFYSYYLMSRVLEHCERSGSRYFRFRDVAANVLGSGWIFYFVIFIQTMINVGISIGTILFAGECLQIIYSNVSPHGSLKLYQFIAMVTVVMMVLAQLPTFHSLRHLNLIALLLSLAYTVLLVGACIYAGLSKNAPPKDYSLESKDSARVFSAFTAISIIASIYGNGILPEIQATLAPPATGKMVKGLALCYSVIFVTFYSAAISGYWAFGSSSNSIVLMNLLPDEGPALAPTWVIGLAAVFILLQLFAIGQVYSQVAYEVMETKSADVKQGLFSKRNLIPRIILRSIYMSVCGFMAAMLPFFGDINAIVGAVGFIPLDFILPMLMYNITYKPSKTSIIYWVNMVIMVVFTGTGMLGAFSSIRKLVLDADHFKLFSDTVAG</sequence>
<gene>
    <name evidence="15" type="ORF">LLUT_LOCUS13653</name>
</gene>
<evidence type="ECO:0000313" key="15">
    <source>
        <dbReference type="EMBL" id="CAL0312593.1"/>
    </source>
</evidence>
<feature type="transmembrane region" description="Helical" evidence="13">
    <location>
        <begin position="21"/>
        <end position="43"/>
    </location>
</feature>
<keyword evidence="7" id="KW-0769">Symport</keyword>
<comment type="subcellular location">
    <subcellularLocation>
        <location evidence="2">Cell membrane</location>
    </subcellularLocation>
    <subcellularLocation>
        <location evidence="1">Endomembrane system</location>
        <topology evidence="1">Multi-pass membrane protein</topology>
    </subcellularLocation>
</comment>
<dbReference type="InterPro" id="IPR013057">
    <property type="entry name" value="AA_transpt_TM"/>
</dbReference>
<dbReference type="Proteomes" id="UP001497480">
    <property type="component" value="Unassembled WGS sequence"/>
</dbReference>
<evidence type="ECO:0000256" key="12">
    <source>
        <dbReference type="ARBA" id="ARBA00045588"/>
    </source>
</evidence>
<dbReference type="GO" id="GO:0006865">
    <property type="term" value="P:amino acid transport"/>
    <property type="evidence" value="ECO:0007669"/>
    <property type="project" value="UniProtKB-KW"/>
</dbReference>
<dbReference type="GO" id="GO:0015293">
    <property type="term" value="F:symporter activity"/>
    <property type="evidence" value="ECO:0007669"/>
    <property type="project" value="UniProtKB-KW"/>
</dbReference>
<evidence type="ECO:0000259" key="14">
    <source>
        <dbReference type="Pfam" id="PF01490"/>
    </source>
</evidence>
<evidence type="ECO:0000313" key="16">
    <source>
        <dbReference type="Proteomes" id="UP001497480"/>
    </source>
</evidence>